<dbReference type="RefSeq" id="WP_189002619.1">
    <property type="nucleotide sequence ID" value="NZ_BMOD01000006.1"/>
</dbReference>
<name>A0ABQ2D301_9DEIO</name>
<evidence type="ECO:0000256" key="4">
    <source>
        <dbReference type="ARBA" id="ARBA00022475"/>
    </source>
</evidence>
<comment type="caution">
    <text evidence="10">The sequence shown here is derived from an EMBL/GenBank/DDBJ whole genome shotgun (WGS) entry which is preliminary data.</text>
</comment>
<sequence length="369" mass="40682">MSRILALANKEFLQIRRDHVLLRLIILLPVVLLILFGYALNTSLKNIPLSVVDHSSDRVSAIFLKYFTEENRFRLIPTSTVEAALQEVKNGKTHGILEVEEGALKALRDNKPIKFTLRIDGSDPQITAQIRAQASASMQDFTKKALAGRALTENISAPVEPTFETLYNPDNRTAVFMVPGIVGLILAQITTLLTSIGVVREREVGTLESLIATPIRPSEVILGKMLPYFILGLFDAALILALGHWVFGVPLVGNLGLIVLAAFLFVLVSQGIGILISSSAKTQVQAMFGSFAILFPSIFLSGMLFPIEGMNRFFQALSYAVPLKYFLEIMRGVMLRGTGLDSLWLQFTCLSIFAVLMVLLASLRFRKTL</sequence>
<feature type="transmembrane region" description="Helical" evidence="8">
    <location>
        <begin position="253"/>
        <end position="276"/>
    </location>
</feature>
<reference evidence="11" key="1">
    <citation type="journal article" date="2019" name="Int. J. Syst. Evol. Microbiol.">
        <title>The Global Catalogue of Microorganisms (GCM) 10K type strain sequencing project: providing services to taxonomists for standard genome sequencing and annotation.</title>
        <authorList>
            <consortium name="The Broad Institute Genomics Platform"/>
            <consortium name="The Broad Institute Genome Sequencing Center for Infectious Disease"/>
            <person name="Wu L."/>
            <person name="Ma J."/>
        </authorList>
    </citation>
    <scope>NUCLEOTIDE SEQUENCE [LARGE SCALE GENOMIC DNA]</scope>
    <source>
        <strain evidence="11">JCM 14370</strain>
    </source>
</reference>
<evidence type="ECO:0000256" key="7">
    <source>
        <dbReference type="ARBA" id="ARBA00023136"/>
    </source>
</evidence>
<keyword evidence="3 8" id="KW-0813">Transport</keyword>
<keyword evidence="5 8" id="KW-0812">Transmembrane</keyword>
<dbReference type="EMBL" id="BMOD01000006">
    <property type="protein sequence ID" value="GGJ34427.1"/>
    <property type="molecule type" value="Genomic_DNA"/>
</dbReference>
<dbReference type="Pfam" id="PF12698">
    <property type="entry name" value="ABC2_membrane_3"/>
    <property type="match status" value="1"/>
</dbReference>
<comment type="similarity">
    <text evidence="2 8">Belongs to the ABC-2 integral membrane protein family.</text>
</comment>
<feature type="transmembrane region" description="Helical" evidence="8">
    <location>
        <begin position="288"/>
        <end position="307"/>
    </location>
</feature>
<keyword evidence="4 8" id="KW-1003">Cell membrane</keyword>
<dbReference type="InterPro" id="IPR051449">
    <property type="entry name" value="ABC-2_transporter_component"/>
</dbReference>
<evidence type="ECO:0000256" key="2">
    <source>
        <dbReference type="ARBA" id="ARBA00007783"/>
    </source>
</evidence>
<proteinExistence type="inferred from homology"/>
<evidence type="ECO:0000313" key="11">
    <source>
        <dbReference type="Proteomes" id="UP000632222"/>
    </source>
</evidence>
<comment type="subcellular location">
    <subcellularLocation>
        <location evidence="1 8">Cell membrane</location>
        <topology evidence="1 8">Multi-pass membrane protein</topology>
    </subcellularLocation>
</comment>
<feature type="domain" description="ABC transmembrane type-2" evidence="9">
    <location>
        <begin position="131"/>
        <end position="368"/>
    </location>
</feature>
<feature type="transmembrane region" description="Helical" evidence="8">
    <location>
        <begin position="20"/>
        <end position="40"/>
    </location>
</feature>
<dbReference type="PROSITE" id="PS51012">
    <property type="entry name" value="ABC_TM2"/>
    <property type="match status" value="1"/>
</dbReference>
<gene>
    <name evidence="10" type="ORF">GCM10008938_20760</name>
</gene>
<dbReference type="PANTHER" id="PTHR30294">
    <property type="entry name" value="MEMBRANE COMPONENT OF ABC TRANSPORTER YHHJ-RELATED"/>
    <property type="match status" value="1"/>
</dbReference>
<dbReference type="Gene3D" id="3.40.1710.10">
    <property type="entry name" value="abc type-2 transporter like domain"/>
    <property type="match status" value="1"/>
</dbReference>
<accession>A0ABQ2D301</accession>
<dbReference type="PANTHER" id="PTHR30294:SF29">
    <property type="entry name" value="MULTIDRUG ABC TRANSPORTER PERMEASE YBHS-RELATED"/>
    <property type="match status" value="1"/>
</dbReference>
<feature type="transmembrane region" description="Helical" evidence="8">
    <location>
        <begin position="174"/>
        <end position="199"/>
    </location>
</feature>
<keyword evidence="11" id="KW-1185">Reference proteome</keyword>
<dbReference type="InterPro" id="IPR000412">
    <property type="entry name" value="ABC_2_transport"/>
</dbReference>
<dbReference type="InterPro" id="IPR013525">
    <property type="entry name" value="ABC2_TM"/>
</dbReference>
<dbReference type="Proteomes" id="UP000632222">
    <property type="component" value="Unassembled WGS sequence"/>
</dbReference>
<feature type="transmembrane region" description="Helical" evidence="8">
    <location>
        <begin position="226"/>
        <end position="247"/>
    </location>
</feature>
<evidence type="ECO:0000313" key="10">
    <source>
        <dbReference type="EMBL" id="GGJ34427.1"/>
    </source>
</evidence>
<organism evidence="10 11">
    <name type="scientific">Deinococcus roseus</name>
    <dbReference type="NCBI Taxonomy" id="392414"/>
    <lineage>
        <taxon>Bacteria</taxon>
        <taxon>Thermotogati</taxon>
        <taxon>Deinococcota</taxon>
        <taxon>Deinococci</taxon>
        <taxon>Deinococcales</taxon>
        <taxon>Deinococcaceae</taxon>
        <taxon>Deinococcus</taxon>
    </lineage>
</organism>
<evidence type="ECO:0000256" key="3">
    <source>
        <dbReference type="ARBA" id="ARBA00022448"/>
    </source>
</evidence>
<protein>
    <recommendedName>
        <fullName evidence="8">Transport permease protein</fullName>
    </recommendedName>
</protein>
<feature type="transmembrane region" description="Helical" evidence="8">
    <location>
        <begin position="343"/>
        <end position="363"/>
    </location>
</feature>
<evidence type="ECO:0000256" key="6">
    <source>
        <dbReference type="ARBA" id="ARBA00022989"/>
    </source>
</evidence>
<dbReference type="InterPro" id="IPR047817">
    <property type="entry name" value="ABC2_TM_bact-type"/>
</dbReference>
<evidence type="ECO:0000256" key="1">
    <source>
        <dbReference type="ARBA" id="ARBA00004651"/>
    </source>
</evidence>
<keyword evidence="7 8" id="KW-0472">Membrane</keyword>
<evidence type="ECO:0000256" key="5">
    <source>
        <dbReference type="ARBA" id="ARBA00022692"/>
    </source>
</evidence>
<keyword evidence="6 8" id="KW-1133">Transmembrane helix</keyword>
<evidence type="ECO:0000256" key="8">
    <source>
        <dbReference type="RuleBase" id="RU361157"/>
    </source>
</evidence>
<evidence type="ECO:0000259" key="9">
    <source>
        <dbReference type="PROSITE" id="PS51012"/>
    </source>
</evidence>
<dbReference type="PRINTS" id="PR00164">
    <property type="entry name" value="ABC2TRNSPORT"/>
</dbReference>